<evidence type="ECO:0000313" key="2">
    <source>
        <dbReference type="Proteomes" id="UP001732700"/>
    </source>
</evidence>
<dbReference type="EnsemblPlants" id="AVESA.00010b.r2.2DG0391780.1">
    <property type="protein sequence ID" value="AVESA.00010b.r2.2DG0391780.1.CDS.1"/>
    <property type="gene ID" value="AVESA.00010b.r2.2DG0391780"/>
</dbReference>
<accession>A0ACD5V8Y0</accession>
<sequence>MATTAVSILLKTSFSGACLPKAARSLTFDVVCTPRAGASYNSISSSTPPYDFNAIKFKPIKESIASREMFRRYMADMITFSDTDVVIIGTGPAGISCAYELSKDPSINIAIIEQSVSPGGSAWLGGQFCSAMVVRKTAHLFLDELNIPYDEQEDYVVVVIKHAALFTSTILSPLLARPNVKLFNAVEVEDLIIKENCVAGVVTN</sequence>
<evidence type="ECO:0000313" key="1">
    <source>
        <dbReference type="EnsemblPlants" id="AVESA.00010b.r2.2DG0391780.1.CDS.1"/>
    </source>
</evidence>
<proteinExistence type="predicted"/>
<dbReference type="Proteomes" id="UP001732700">
    <property type="component" value="Chromosome 2D"/>
</dbReference>
<reference evidence="1" key="2">
    <citation type="submission" date="2025-09" db="UniProtKB">
        <authorList>
            <consortium name="EnsemblPlants"/>
        </authorList>
    </citation>
    <scope>IDENTIFICATION</scope>
</reference>
<name>A0ACD5V8Y0_AVESA</name>
<keyword evidence="2" id="KW-1185">Reference proteome</keyword>
<protein>
    <submittedName>
        <fullName evidence="1">Uncharacterized protein</fullName>
    </submittedName>
</protein>
<organism evidence="1 2">
    <name type="scientific">Avena sativa</name>
    <name type="common">Oat</name>
    <dbReference type="NCBI Taxonomy" id="4498"/>
    <lineage>
        <taxon>Eukaryota</taxon>
        <taxon>Viridiplantae</taxon>
        <taxon>Streptophyta</taxon>
        <taxon>Embryophyta</taxon>
        <taxon>Tracheophyta</taxon>
        <taxon>Spermatophyta</taxon>
        <taxon>Magnoliopsida</taxon>
        <taxon>Liliopsida</taxon>
        <taxon>Poales</taxon>
        <taxon>Poaceae</taxon>
        <taxon>BOP clade</taxon>
        <taxon>Pooideae</taxon>
        <taxon>Poodae</taxon>
        <taxon>Poeae</taxon>
        <taxon>Poeae Chloroplast Group 1 (Aveneae type)</taxon>
        <taxon>Aveninae</taxon>
        <taxon>Avena</taxon>
    </lineage>
</organism>
<reference evidence="1" key="1">
    <citation type="submission" date="2021-05" db="EMBL/GenBank/DDBJ databases">
        <authorList>
            <person name="Scholz U."/>
            <person name="Mascher M."/>
            <person name="Fiebig A."/>
        </authorList>
    </citation>
    <scope>NUCLEOTIDE SEQUENCE [LARGE SCALE GENOMIC DNA]</scope>
</reference>